<proteinExistence type="predicted"/>
<dbReference type="NCBIfam" id="TIGR00621">
    <property type="entry name" value="ssb"/>
    <property type="match status" value="1"/>
</dbReference>
<reference evidence="3 4" key="1">
    <citation type="submission" date="2023-04" db="EMBL/GenBank/DDBJ databases">
        <title>Genome of Basidiobolus ranarum AG-B5.</title>
        <authorList>
            <person name="Stajich J.E."/>
            <person name="Carter-House D."/>
            <person name="Gryganskyi A."/>
        </authorList>
    </citation>
    <scope>NUCLEOTIDE SEQUENCE [LARGE SCALE GENOMIC DNA]</scope>
    <source>
        <strain evidence="3 4">AG-B5</strain>
    </source>
</reference>
<keyword evidence="1 2" id="KW-0238">DNA-binding</keyword>
<comment type="subcellular location">
    <subcellularLocation>
        <location evidence="2">Mitochondrion</location>
    </subcellularLocation>
</comment>
<dbReference type="EMBL" id="JASJQH010012090">
    <property type="protein sequence ID" value="KAK9662031.1"/>
    <property type="molecule type" value="Genomic_DNA"/>
</dbReference>
<dbReference type="SUPFAM" id="SSF50249">
    <property type="entry name" value="Nucleic acid-binding proteins"/>
    <property type="match status" value="1"/>
</dbReference>
<dbReference type="InterPro" id="IPR000424">
    <property type="entry name" value="Primosome_PriB/ssb"/>
</dbReference>
<accession>A0ABR2VJE9</accession>
<dbReference type="InterPro" id="IPR012340">
    <property type="entry name" value="NA-bd_OB-fold"/>
</dbReference>
<dbReference type="Gene3D" id="2.40.50.140">
    <property type="entry name" value="Nucleic acid-binding proteins"/>
    <property type="match status" value="1"/>
</dbReference>
<evidence type="ECO:0000256" key="2">
    <source>
        <dbReference type="PIRNR" id="PIRNR002070"/>
    </source>
</evidence>
<evidence type="ECO:0000256" key="1">
    <source>
        <dbReference type="ARBA" id="ARBA00023125"/>
    </source>
</evidence>
<sequence>MGAASSPRIRDLPSGTRAVEFTLATSHPSHNEEKKALRYHKIKSYNNTIADLVGENLGNDNRVDVYVEGSLATRRYLDKNGEKRYETFVYGDKVVFLAPRMSEAYESTPQQEEEPTPEGW</sequence>
<protein>
    <recommendedName>
        <fullName evidence="2">Single-stranded DNA-binding protein</fullName>
    </recommendedName>
</protein>
<organism evidence="3 4">
    <name type="scientific">Basidiobolus ranarum</name>
    <dbReference type="NCBI Taxonomy" id="34480"/>
    <lineage>
        <taxon>Eukaryota</taxon>
        <taxon>Fungi</taxon>
        <taxon>Fungi incertae sedis</taxon>
        <taxon>Zoopagomycota</taxon>
        <taxon>Entomophthoromycotina</taxon>
        <taxon>Basidiobolomycetes</taxon>
        <taxon>Basidiobolales</taxon>
        <taxon>Basidiobolaceae</taxon>
        <taxon>Basidiobolus</taxon>
    </lineage>
</organism>
<dbReference type="InterPro" id="IPR011344">
    <property type="entry name" value="ssDNA-bd"/>
</dbReference>
<keyword evidence="2" id="KW-0496">Mitochondrion</keyword>
<evidence type="ECO:0000313" key="4">
    <source>
        <dbReference type="Proteomes" id="UP001479436"/>
    </source>
</evidence>
<comment type="caution">
    <text evidence="3">The sequence shown here is derived from an EMBL/GenBank/DDBJ whole genome shotgun (WGS) entry which is preliminary data.</text>
</comment>
<dbReference type="PROSITE" id="PS50935">
    <property type="entry name" value="SSB"/>
    <property type="match status" value="1"/>
</dbReference>
<name>A0ABR2VJE9_9FUNG</name>
<dbReference type="Proteomes" id="UP001479436">
    <property type="component" value="Unassembled WGS sequence"/>
</dbReference>
<keyword evidence="4" id="KW-1185">Reference proteome</keyword>
<dbReference type="PIRSF" id="PIRSF002070">
    <property type="entry name" value="SSB"/>
    <property type="match status" value="1"/>
</dbReference>
<dbReference type="Pfam" id="PF00436">
    <property type="entry name" value="SSB"/>
    <property type="match status" value="1"/>
</dbReference>
<dbReference type="CDD" id="cd04496">
    <property type="entry name" value="SSB_OBF"/>
    <property type="match status" value="1"/>
</dbReference>
<evidence type="ECO:0000313" key="3">
    <source>
        <dbReference type="EMBL" id="KAK9662031.1"/>
    </source>
</evidence>
<gene>
    <name evidence="3" type="ORF">K7432_018173</name>
</gene>